<evidence type="ECO:0000256" key="11">
    <source>
        <dbReference type="ARBA" id="ARBA00023225"/>
    </source>
</evidence>
<dbReference type="GO" id="GO:0044780">
    <property type="term" value="P:bacterial-type flagellum assembly"/>
    <property type="evidence" value="ECO:0007669"/>
    <property type="project" value="InterPro"/>
</dbReference>
<accession>A0A953I8M7</accession>
<keyword evidence="7 12" id="KW-1005">Bacterial flagellum biogenesis</keyword>
<dbReference type="NCBIfam" id="TIGR00328">
    <property type="entry name" value="flhB"/>
    <property type="match status" value="1"/>
</dbReference>
<dbReference type="AlphaFoldDB" id="A0A953I8M7"/>
<name>A0A953I8M7_SYMTR</name>
<evidence type="ECO:0000313" key="14">
    <source>
        <dbReference type="Proteomes" id="UP000732377"/>
    </source>
</evidence>
<evidence type="ECO:0000256" key="6">
    <source>
        <dbReference type="ARBA" id="ARBA00022692"/>
    </source>
</evidence>
<dbReference type="RefSeq" id="WP_273379413.1">
    <property type="nucleotide sequence ID" value="NZ_PIUK01000078.1"/>
</dbReference>
<keyword evidence="4 12" id="KW-0813">Transport</keyword>
<evidence type="ECO:0000256" key="5">
    <source>
        <dbReference type="ARBA" id="ARBA00022475"/>
    </source>
</evidence>
<dbReference type="Gene3D" id="6.10.250.2080">
    <property type="match status" value="1"/>
</dbReference>
<gene>
    <name evidence="12 13" type="primary">flhB</name>
    <name evidence="13" type="ORF">CWE10_09300</name>
</gene>
<proteinExistence type="inferred from homology"/>
<feature type="transmembrane region" description="Helical" evidence="12">
    <location>
        <begin position="27"/>
        <end position="46"/>
    </location>
</feature>
<evidence type="ECO:0000256" key="9">
    <source>
        <dbReference type="ARBA" id="ARBA00022989"/>
    </source>
</evidence>
<dbReference type="GO" id="GO:0009306">
    <property type="term" value="P:protein secretion"/>
    <property type="evidence" value="ECO:0007669"/>
    <property type="project" value="InterPro"/>
</dbReference>
<dbReference type="InterPro" id="IPR006135">
    <property type="entry name" value="T3SS_substrate_exporter"/>
</dbReference>
<comment type="similarity">
    <text evidence="2 12">Belongs to the type III secretion exporter family.</text>
</comment>
<dbReference type="Proteomes" id="UP000732377">
    <property type="component" value="Unassembled WGS sequence"/>
</dbReference>
<keyword evidence="6 12" id="KW-0812">Transmembrane</keyword>
<keyword evidence="13" id="KW-0966">Cell projection</keyword>
<comment type="function">
    <text evidence="12">Required for formation of the rod structure in the basal body of the flagellar apparatus. Together with FliI and FliH, may constitute the export apparatus of flagellin.</text>
</comment>
<dbReference type="GO" id="GO:0005886">
    <property type="term" value="C:plasma membrane"/>
    <property type="evidence" value="ECO:0007669"/>
    <property type="project" value="UniProtKB-SubCell"/>
</dbReference>
<dbReference type="SUPFAM" id="SSF160544">
    <property type="entry name" value="EscU C-terminal domain-like"/>
    <property type="match status" value="1"/>
</dbReference>
<dbReference type="InterPro" id="IPR006136">
    <property type="entry name" value="FlhB"/>
</dbReference>
<dbReference type="PRINTS" id="PR00950">
    <property type="entry name" value="TYPE3IMSPROT"/>
</dbReference>
<keyword evidence="9 12" id="KW-1133">Transmembrane helix</keyword>
<evidence type="ECO:0000256" key="1">
    <source>
        <dbReference type="ARBA" id="ARBA00004651"/>
    </source>
</evidence>
<comment type="subcellular location">
    <subcellularLocation>
        <location evidence="1">Cell membrane</location>
        <topology evidence="1">Multi-pass membrane protein</topology>
    </subcellularLocation>
</comment>
<dbReference type="InterPro" id="IPR029025">
    <property type="entry name" value="T3SS_substrate_exporter_C"/>
</dbReference>
<sequence length="361" mass="39921">MDLQLFAERTEEPTPRRLRKAREEGRVARSMDLVAGLGLVAATLALRGVGGLSVSQVTGSMAGAFETLSPAELTPETTAVLLQDWVLVALRALLPIALAVMAIGVVAGALQTQFIFTVRTLVPRFSVLNPINGLQRIFSLRTLTEVLKGLIKLAAIGYIAYRSVRGLVPQFPNLIAQTVPVGLAAIADMVLDVMLAVGLAYLVVGVLDYGYQYWEFRRSLRMTKQEVKQEHREQEGAPELKSRQRQRMRELAMRRRAIKEVPNADVVVTNPTHFAVALKYVPSEDTAPRVVAKGADLLAQEIKKIARAHDVPLVENRALARGLYYDVEVGRLIPPEYYQAVAEVLAFVYNLRRQSRQAGQE</sequence>
<evidence type="ECO:0000256" key="8">
    <source>
        <dbReference type="ARBA" id="ARBA00022927"/>
    </source>
</evidence>
<organism evidence="13 14">
    <name type="scientific">Symbiobacterium thermophilum</name>
    <dbReference type="NCBI Taxonomy" id="2734"/>
    <lineage>
        <taxon>Bacteria</taxon>
        <taxon>Bacillati</taxon>
        <taxon>Bacillota</taxon>
        <taxon>Clostridia</taxon>
        <taxon>Eubacteriales</taxon>
        <taxon>Symbiobacteriaceae</taxon>
        <taxon>Symbiobacterium</taxon>
    </lineage>
</organism>
<keyword evidence="13" id="KW-0282">Flagellum</keyword>
<evidence type="ECO:0000313" key="13">
    <source>
        <dbReference type="EMBL" id="MBY6276393.1"/>
    </source>
</evidence>
<dbReference type="FunFam" id="3.40.1690.10:FF:000001">
    <property type="entry name" value="Flagellar biosynthetic protein FlhB"/>
    <property type="match status" value="1"/>
</dbReference>
<reference evidence="13" key="1">
    <citation type="submission" date="2017-11" db="EMBL/GenBank/DDBJ databases">
        <title>Three new genomes from thermophilic consortium.</title>
        <authorList>
            <person name="Quaggio R."/>
            <person name="Amgarten D."/>
            <person name="Setubal J.C."/>
        </authorList>
    </citation>
    <scope>NUCLEOTIDE SEQUENCE</scope>
    <source>
        <strain evidence="13">ZCTH01-B2</strain>
    </source>
</reference>
<dbReference type="EMBL" id="PIUK01000078">
    <property type="protein sequence ID" value="MBY6276393.1"/>
    <property type="molecule type" value="Genomic_DNA"/>
</dbReference>
<keyword evidence="13" id="KW-0969">Cilium</keyword>
<dbReference type="PANTHER" id="PTHR30531">
    <property type="entry name" value="FLAGELLAR BIOSYNTHETIC PROTEIN FLHB"/>
    <property type="match status" value="1"/>
</dbReference>
<evidence type="ECO:0000256" key="2">
    <source>
        <dbReference type="ARBA" id="ARBA00010690"/>
    </source>
</evidence>
<comment type="caution">
    <text evidence="13">The sequence shown here is derived from an EMBL/GenBank/DDBJ whole genome shotgun (WGS) entry which is preliminary data.</text>
</comment>
<evidence type="ECO:0000256" key="4">
    <source>
        <dbReference type="ARBA" id="ARBA00022448"/>
    </source>
</evidence>
<keyword evidence="11 12" id="KW-1006">Bacterial flagellum protein export</keyword>
<evidence type="ECO:0000256" key="12">
    <source>
        <dbReference type="RuleBase" id="RU364091"/>
    </source>
</evidence>
<keyword evidence="8 12" id="KW-0653">Protein transport</keyword>
<protein>
    <recommendedName>
        <fullName evidence="3 12">Flagellar biosynthetic protein FlhB</fullName>
    </recommendedName>
</protein>
<evidence type="ECO:0000256" key="3">
    <source>
        <dbReference type="ARBA" id="ARBA00021622"/>
    </source>
</evidence>
<keyword evidence="10 12" id="KW-0472">Membrane</keyword>
<evidence type="ECO:0000256" key="7">
    <source>
        <dbReference type="ARBA" id="ARBA00022795"/>
    </source>
</evidence>
<feature type="transmembrane region" description="Helical" evidence="12">
    <location>
        <begin position="92"/>
        <end position="118"/>
    </location>
</feature>
<dbReference type="PANTHER" id="PTHR30531:SF12">
    <property type="entry name" value="FLAGELLAR BIOSYNTHETIC PROTEIN FLHB"/>
    <property type="match status" value="1"/>
</dbReference>
<evidence type="ECO:0000256" key="10">
    <source>
        <dbReference type="ARBA" id="ARBA00023136"/>
    </source>
</evidence>
<feature type="transmembrane region" description="Helical" evidence="12">
    <location>
        <begin position="181"/>
        <end position="211"/>
    </location>
</feature>
<comment type="caution">
    <text evidence="12">Lacks conserved residue(s) required for the propagation of feature annotation.</text>
</comment>
<dbReference type="Pfam" id="PF01312">
    <property type="entry name" value="Bac_export_2"/>
    <property type="match status" value="1"/>
</dbReference>
<dbReference type="Gene3D" id="3.40.1690.10">
    <property type="entry name" value="secretion proteins EscU"/>
    <property type="match status" value="1"/>
</dbReference>
<keyword evidence="5 12" id="KW-1003">Cell membrane</keyword>